<evidence type="ECO:0000313" key="1">
    <source>
        <dbReference type="EMBL" id="MFC4313020.1"/>
    </source>
</evidence>
<gene>
    <name evidence="1" type="ORF">ACFPN2_28310</name>
</gene>
<name>A0ABV8T1T6_9GAMM</name>
<dbReference type="RefSeq" id="WP_380602980.1">
    <property type="nucleotide sequence ID" value="NZ_JBHSDU010000015.1"/>
</dbReference>
<dbReference type="Proteomes" id="UP001595904">
    <property type="component" value="Unassembled WGS sequence"/>
</dbReference>
<reference evidence="2" key="1">
    <citation type="journal article" date="2019" name="Int. J. Syst. Evol. Microbiol.">
        <title>The Global Catalogue of Microorganisms (GCM) 10K type strain sequencing project: providing services to taxonomists for standard genome sequencing and annotation.</title>
        <authorList>
            <consortium name="The Broad Institute Genomics Platform"/>
            <consortium name="The Broad Institute Genome Sequencing Center for Infectious Disease"/>
            <person name="Wu L."/>
            <person name="Ma J."/>
        </authorList>
    </citation>
    <scope>NUCLEOTIDE SEQUENCE [LARGE SCALE GENOMIC DNA]</scope>
    <source>
        <strain evidence="2">CGMCC 1.10759</strain>
    </source>
</reference>
<keyword evidence="2" id="KW-1185">Reference proteome</keyword>
<dbReference type="Pfam" id="PF13835">
    <property type="entry name" value="DUF4194"/>
    <property type="match status" value="1"/>
</dbReference>
<evidence type="ECO:0000313" key="2">
    <source>
        <dbReference type="Proteomes" id="UP001595904"/>
    </source>
</evidence>
<accession>A0ABV8T1T6</accession>
<sequence>MDSHRAGNELSDVLVGLLKGVVYGDVDAPLWREVLKLQGAARDHLRLLGLDLVIDEAEGYAYVRQTEELADEAGAPRRLIPRRPLSYPVSVLLVLLRKRLAQHDAHGGETKLVLTREQIIEMLRVFLPVGTNEAKLQDQIDRHVARVVELGFLRSIEEGDAVLFEVRRILRAFVNADWLADLESTYRDYAQRSS</sequence>
<proteinExistence type="predicted"/>
<organism evidence="1 2">
    <name type="scientific">Steroidobacter flavus</name>
    <dbReference type="NCBI Taxonomy" id="1842136"/>
    <lineage>
        <taxon>Bacteria</taxon>
        <taxon>Pseudomonadati</taxon>
        <taxon>Pseudomonadota</taxon>
        <taxon>Gammaproteobacteria</taxon>
        <taxon>Steroidobacterales</taxon>
        <taxon>Steroidobacteraceae</taxon>
        <taxon>Steroidobacter</taxon>
    </lineage>
</organism>
<comment type="caution">
    <text evidence="1">The sequence shown here is derived from an EMBL/GenBank/DDBJ whole genome shotgun (WGS) entry which is preliminary data.</text>
</comment>
<protein>
    <submittedName>
        <fullName evidence="1">DUF4194 domain-containing protein</fullName>
    </submittedName>
</protein>
<dbReference type="InterPro" id="IPR025449">
    <property type="entry name" value="JetB"/>
</dbReference>
<dbReference type="EMBL" id="JBHSDU010000015">
    <property type="protein sequence ID" value="MFC4313020.1"/>
    <property type="molecule type" value="Genomic_DNA"/>
</dbReference>